<sequence length="378" mass="39753">MTEDHIPDVPDVRADPGPAHDPDPGHLVEPVAVAAVHPAVETRRPAAQRPKPRKKTKTRRAKAPRRKGTAAAQAGDDARLRPSAAIVPPQSVAGRALTLVVAIMSFLACLTVGAVTVVHDAADDWQNDLVREITIQIRPVEGVETLREIDKAIALTLEFPGIGSVHALSDEETRSLLQPWLGEGLDLAALPVPRLIQVVVDDPRALDLAQLKQSLTTQVTGASLDDHSIWTSRLSAMAGAAVIGGLGIMSLMLGSMVLSVVFATQAAMAGNKDVVSVLHFVGAEDGFIAREFQRHFLLLGLKGGIFGGVFASITFFALDLFTRDATGGAGSDQLSALFGSVSVSLPGYLGVIGVVFLVAVLTAVTSGLAVKAHLRRVD</sequence>
<keyword evidence="4" id="KW-1185">Reference proteome</keyword>
<feature type="compositionally biased region" description="Basic residues" evidence="1">
    <location>
        <begin position="50"/>
        <end position="68"/>
    </location>
</feature>
<feature type="transmembrane region" description="Helical" evidence="2">
    <location>
        <begin position="347"/>
        <end position="370"/>
    </location>
</feature>
<comment type="caution">
    <text evidence="3">The sequence shown here is derived from an EMBL/GenBank/DDBJ whole genome shotgun (WGS) entry which is preliminary data.</text>
</comment>
<feature type="transmembrane region" description="Helical" evidence="2">
    <location>
        <begin position="236"/>
        <end position="262"/>
    </location>
</feature>
<dbReference type="PANTHER" id="PTHR47755">
    <property type="entry name" value="CELL DIVISION PROTEIN FTSX"/>
    <property type="match status" value="1"/>
</dbReference>
<evidence type="ECO:0000313" key="3">
    <source>
        <dbReference type="EMBL" id="MFD1697564.1"/>
    </source>
</evidence>
<reference evidence="4" key="1">
    <citation type="journal article" date="2019" name="Int. J. Syst. Evol. Microbiol.">
        <title>The Global Catalogue of Microorganisms (GCM) 10K type strain sequencing project: providing services to taxonomists for standard genome sequencing and annotation.</title>
        <authorList>
            <consortium name="The Broad Institute Genomics Platform"/>
            <consortium name="The Broad Institute Genome Sequencing Center for Infectious Disease"/>
            <person name="Wu L."/>
            <person name="Ma J."/>
        </authorList>
    </citation>
    <scope>NUCLEOTIDE SEQUENCE [LARGE SCALE GENOMIC DNA]</scope>
    <source>
        <strain evidence="4">JCM 3369</strain>
    </source>
</reference>
<keyword evidence="2" id="KW-0812">Transmembrane</keyword>
<organism evidence="3 4">
    <name type="scientific">Roseibium aestuarii</name>
    <dbReference type="NCBI Taxonomy" id="2600299"/>
    <lineage>
        <taxon>Bacteria</taxon>
        <taxon>Pseudomonadati</taxon>
        <taxon>Pseudomonadota</taxon>
        <taxon>Alphaproteobacteria</taxon>
        <taxon>Hyphomicrobiales</taxon>
        <taxon>Stappiaceae</taxon>
        <taxon>Roseibium</taxon>
    </lineage>
</organism>
<keyword evidence="2" id="KW-0472">Membrane</keyword>
<accession>A0ABW4K1Z9</accession>
<feature type="transmembrane region" description="Helical" evidence="2">
    <location>
        <begin position="96"/>
        <end position="118"/>
    </location>
</feature>
<dbReference type="PANTHER" id="PTHR47755:SF1">
    <property type="entry name" value="CELL DIVISION PROTEIN FTSX"/>
    <property type="match status" value="1"/>
</dbReference>
<feature type="region of interest" description="Disordered" evidence="1">
    <location>
        <begin position="1"/>
        <end position="77"/>
    </location>
</feature>
<dbReference type="EMBL" id="JBHUFA010000016">
    <property type="protein sequence ID" value="MFD1697564.1"/>
    <property type="molecule type" value="Genomic_DNA"/>
</dbReference>
<feature type="transmembrane region" description="Helical" evidence="2">
    <location>
        <begin position="296"/>
        <end position="318"/>
    </location>
</feature>
<evidence type="ECO:0000313" key="4">
    <source>
        <dbReference type="Proteomes" id="UP001597327"/>
    </source>
</evidence>
<dbReference type="RefSeq" id="WP_341872936.1">
    <property type="nucleotide sequence ID" value="NZ_JBHUFA010000016.1"/>
</dbReference>
<gene>
    <name evidence="3" type="ORF">ACFSC7_18755</name>
</gene>
<dbReference type="InterPro" id="IPR004513">
    <property type="entry name" value="FtsX"/>
</dbReference>
<feature type="compositionally biased region" description="Low complexity" evidence="1">
    <location>
        <begin position="28"/>
        <end position="49"/>
    </location>
</feature>
<proteinExistence type="predicted"/>
<keyword evidence="2" id="KW-1133">Transmembrane helix</keyword>
<dbReference type="Proteomes" id="UP001597327">
    <property type="component" value="Unassembled WGS sequence"/>
</dbReference>
<protein>
    <submittedName>
        <fullName evidence="3">ABC transporter permease</fullName>
    </submittedName>
</protein>
<evidence type="ECO:0000256" key="2">
    <source>
        <dbReference type="SAM" id="Phobius"/>
    </source>
</evidence>
<feature type="compositionally biased region" description="Basic and acidic residues" evidence="1">
    <location>
        <begin position="1"/>
        <end position="26"/>
    </location>
</feature>
<name>A0ABW4K1Z9_9HYPH</name>
<evidence type="ECO:0000256" key="1">
    <source>
        <dbReference type="SAM" id="MobiDB-lite"/>
    </source>
</evidence>